<proteinExistence type="predicted"/>
<organism evidence="1 3">
    <name type="scientific">Bacillus clarus</name>
    <dbReference type="NCBI Taxonomy" id="2338372"/>
    <lineage>
        <taxon>Bacteria</taxon>
        <taxon>Bacillati</taxon>
        <taxon>Bacillota</taxon>
        <taxon>Bacilli</taxon>
        <taxon>Bacillales</taxon>
        <taxon>Bacillaceae</taxon>
        <taxon>Bacillus</taxon>
        <taxon>Bacillus cereus group</taxon>
    </lineage>
</organism>
<evidence type="ECO:0000313" key="2">
    <source>
        <dbReference type="EMBL" id="RFT63889.1"/>
    </source>
</evidence>
<gene>
    <name evidence="2" type="ORF">D0U04_23765</name>
    <name evidence="1" type="ORF">DJ93_5910</name>
</gene>
<reference evidence="2 4" key="2">
    <citation type="submission" date="2018-08" db="EMBL/GenBank/DDBJ databases">
        <title>Bacillus clarus sp. nov. strain PS00077A.</title>
        <authorList>
            <person name="Mendez Acevedo M."/>
            <person name="Carroll L."/>
            <person name="Mukherjee M."/>
            <person name="Wiedmann M."/>
            <person name="Kovac J."/>
        </authorList>
    </citation>
    <scope>NUCLEOTIDE SEQUENCE [LARGE SCALE GENOMIC DNA]</scope>
    <source>
        <strain evidence="2 4">PS00077A</strain>
    </source>
</reference>
<reference evidence="1 3" key="1">
    <citation type="submission" date="2014-04" db="EMBL/GenBank/DDBJ databases">
        <authorList>
            <person name="Bishop-Lilly K.A."/>
            <person name="Broomall S.M."/>
            <person name="Chain P.S."/>
            <person name="Chertkov O."/>
            <person name="Coyne S.R."/>
            <person name="Daligault H.E."/>
            <person name="Davenport K.W."/>
            <person name="Erkkila T."/>
            <person name="Frey K.G."/>
            <person name="Gibbons H.S."/>
            <person name="Gu W."/>
            <person name="Jaissle J."/>
            <person name="Johnson S.L."/>
            <person name="Koroleva G.I."/>
            <person name="Ladner J.T."/>
            <person name="Lo C.-C."/>
            <person name="Minogue T.D."/>
            <person name="Munk C."/>
            <person name="Palacios G.F."/>
            <person name="Redden C.L."/>
            <person name="Rosenzweig C.N."/>
            <person name="Scholz M.B."/>
            <person name="Teshima H."/>
            <person name="Xu Y."/>
        </authorList>
    </citation>
    <scope>NUCLEOTIDE SEQUENCE [LARGE SCALE GENOMIC DNA]</scope>
    <source>
        <strain evidence="1 3">BHP</strain>
    </source>
</reference>
<accession>A0A090Z258</accession>
<evidence type="ECO:0000313" key="4">
    <source>
        <dbReference type="Proteomes" id="UP000264294"/>
    </source>
</evidence>
<dbReference type="AlphaFoldDB" id="A0A090Z258"/>
<dbReference type="Proteomes" id="UP000264294">
    <property type="component" value="Unassembled WGS sequence"/>
</dbReference>
<dbReference type="EMBL" id="JMQC01000007">
    <property type="protein sequence ID" value="KFN04712.1"/>
    <property type="molecule type" value="Genomic_DNA"/>
</dbReference>
<dbReference type="RefSeq" id="WP_042978678.1">
    <property type="nucleotide sequence ID" value="NZ_JMQC01000007.1"/>
</dbReference>
<evidence type="ECO:0000313" key="1">
    <source>
        <dbReference type="EMBL" id="KFN04712.1"/>
    </source>
</evidence>
<dbReference type="Proteomes" id="UP000029389">
    <property type="component" value="Unassembled WGS sequence"/>
</dbReference>
<name>A0A090Z258_9BACI</name>
<evidence type="ECO:0000313" key="3">
    <source>
        <dbReference type="Proteomes" id="UP000029389"/>
    </source>
</evidence>
<dbReference type="PATRIC" id="fig|1405.8.peg.81"/>
<comment type="caution">
    <text evidence="1">The sequence shown here is derived from an EMBL/GenBank/DDBJ whole genome shotgun (WGS) entry which is preliminary data.</text>
</comment>
<protein>
    <submittedName>
        <fullName evidence="1">Uncharacterized protein</fullName>
    </submittedName>
</protein>
<dbReference type="EMBL" id="QVOD01000042">
    <property type="protein sequence ID" value="RFT63889.1"/>
    <property type="molecule type" value="Genomic_DNA"/>
</dbReference>
<keyword evidence="4" id="KW-1185">Reference proteome</keyword>
<sequence length="93" mass="10768">MLLFHEDIELGIIKFIGEREVTFEVGNQEVTIQLTEEEEQELVNYIELPQNDLIIPINMKTRTICVPTDLETWNEETMDELIEASSKGAENNE</sequence>